<evidence type="ECO:0000256" key="5">
    <source>
        <dbReference type="ARBA" id="ARBA00022989"/>
    </source>
</evidence>
<feature type="transmembrane region" description="Helical" evidence="7">
    <location>
        <begin position="15"/>
        <end position="36"/>
    </location>
</feature>
<evidence type="ECO:0000256" key="1">
    <source>
        <dbReference type="ARBA" id="ARBA00004651"/>
    </source>
</evidence>
<feature type="transmembrane region" description="Helical" evidence="7">
    <location>
        <begin position="108"/>
        <end position="131"/>
    </location>
</feature>
<keyword evidence="10" id="KW-1185">Reference proteome</keyword>
<sequence length="275" mass="30990">MKTKHEKIRLAVKEVLFWLLSLIVIVPFLIVIFNAFKTKPEAINMQLTLPEVWHFENFKQVWDQGSILNSLVNSLIISITSVVVTVVASAMCAYVISRNRTKENRFIYLYFAMGLMVPVSMVSIVKVLRVIHLYNTLLGSILVFVALILPLSVFLYYGFITGIPKELDEAAVIDGAGALRIFTQVVFPLLKPATVTVIMINFLNVWNDFQIPLYTLPDPDKAVIVQKVYNFYGTYTASWNLVSVTILFAILPILIVYIFGQRYIISGMVAGSVKG</sequence>
<organism evidence="9 10">
    <name type="scientific">Diplocloster agilis</name>
    <dbReference type="NCBI Taxonomy" id="2850323"/>
    <lineage>
        <taxon>Bacteria</taxon>
        <taxon>Bacillati</taxon>
        <taxon>Bacillota</taxon>
        <taxon>Clostridia</taxon>
        <taxon>Lachnospirales</taxon>
        <taxon>Lachnospiraceae</taxon>
        <taxon>Diplocloster</taxon>
    </lineage>
</organism>
<dbReference type="InterPro" id="IPR035906">
    <property type="entry name" value="MetI-like_sf"/>
</dbReference>
<dbReference type="AlphaFoldDB" id="A0A949K6D0"/>
<evidence type="ECO:0000256" key="4">
    <source>
        <dbReference type="ARBA" id="ARBA00022692"/>
    </source>
</evidence>
<dbReference type="Proteomes" id="UP000712157">
    <property type="component" value="Unassembled WGS sequence"/>
</dbReference>
<evidence type="ECO:0000259" key="8">
    <source>
        <dbReference type="PROSITE" id="PS50928"/>
    </source>
</evidence>
<keyword evidence="5 7" id="KW-1133">Transmembrane helix</keyword>
<dbReference type="PROSITE" id="PS50928">
    <property type="entry name" value="ABC_TM1"/>
    <property type="match status" value="1"/>
</dbReference>
<keyword evidence="2 7" id="KW-0813">Transport</keyword>
<dbReference type="EMBL" id="JAHQCW010000014">
    <property type="protein sequence ID" value="MBU9736918.1"/>
    <property type="molecule type" value="Genomic_DNA"/>
</dbReference>
<dbReference type="GO" id="GO:0055085">
    <property type="term" value="P:transmembrane transport"/>
    <property type="evidence" value="ECO:0007669"/>
    <property type="project" value="InterPro"/>
</dbReference>
<protein>
    <submittedName>
        <fullName evidence="9">Carbohydrate ABC transporter permease</fullName>
    </submittedName>
</protein>
<name>A0A949K6D0_9FIRM</name>
<evidence type="ECO:0000313" key="9">
    <source>
        <dbReference type="EMBL" id="MBU9736918.1"/>
    </source>
</evidence>
<feature type="transmembrane region" description="Helical" evidence="7">
    <location>
        <begin position="181"/>
        <end position="203"/>
    </location>
</feature>
<feature type="transmembrane region" description="Helical" evidence="7">
    <location>
        <begin position="137"/>
        <end position="160"/>
    </location>
</feature>
<dbReference type="SUPFAM" id="SSF161098">
    <property type="entry name" value="MetI-like"/>
    <property type="match status" value="1"/>
</dbReference>
<dbReference type="InterPro" id="IPR000515">
    <property type="entry name" value="MetI-like"/>
</dbReference>
<evidence type="ECO:0000256" key="3">
    <source>
        <dbReference type="ARBA" id="ARBA00022475"/>
    </source>
</evidence>
<feature type="domain" description="ABC transmembrane type-1" evidence="8">
    <location>
        <begin position="71"/>
        <end position="260"/>
    </location>
</feature>
<comment type="similarity">
    <text evidence="7">Belongs to the binding-protein-dependent transport system permease family.</text>
</comment>
<dbReference type="CDD" id="cd06261">
    <property type="entry name" value="TM_PBP2"/>
    <property type="match status" value="1"/>
</dbReference>
<feature type="transmembrane region" description="Helical" evidence="7">
    <location>
        <begin position="75"/>
        <end position="96"/>
    </location>
</feature>
<comment type="caution">
    <text evidence="9">The sequence shown here is derived from an EMBL/GenBank/DDBJ whole genome shotgun (WGS) entry which is preliminary data.</text>
</comment>
<dbReference type="PANTHER" id="PTHR43744">
    <property type="entry name" value="ABC TRANSPORTER PERMEASE PROTEIN MG189-RELATED-RELATED"/>
    <property type="match status" value="1"/>
</dbReference>
<reference evidence="9" key="1">
    <citation type="submission" date="2021-06" db="EMBL/GenBank/DDBJ databases">
        <title>Description of novel taxa of the family Lachnospiraceae.</title>
        <authorList>
            <person name="Chaplin A.V."/>
            <person name="Sokolova S.R."/>
            <person name="Pikina A.P."/>
            <person name="Korzhanova M."/>
            <person name="Belova V."/>
            <person name="Korostin D."/>
            <person name="Efimov B.A."/>
        </authorList>
    </citation>
    <scope>NUCLEOTIDE SEQUENCE</scope>
    <source>
        <strain evidence="9">ASD5720</strain>
    </source>
</reference>
<dbReference type="Pfam" id="PF00528">
    <property type="entry name" value="BPD_transp_1"/>
    <property type="match status" value="1"/>
</dbReference>
<accession>A0A949K6D0</accession>
<feature type="transmembrane region" description="Helical" evidence="7">
    <location>
        <begin position="237"/>
        <end position="259"/>
    </location>
</feature>
<gene>
    <name evidence="9" type="ORF">KTH89_10240</name>
</gene>
<comment type="subcellular location">
    <subcellularLocation>
        <location evidence="1 7">Cell membrane</location>
        <topology evidence="1 7">Multi-pass membrane protein</topology>
    </subcellularLocation>
</comment>
<dbReference type="PANTHER" id="PTHR43744:SF3">
    <property type="entry name" value="LACTOSE TRANSPORT SYSTEM PERMEASE PROTEIN LACG"/>
    <property type="match status" value="1"/>
</dbReference>
<dbReference type="GO" id="GO:0005886">
    <property type="term" value="C:plasma membrane"/>
    <property type="evidence" value="ECO:0007669"/>
    <property type="project" value="UniProtKB-SubCell"/>
</dbReference>
<dbReference type="Gene3D" id="1.10.3720.10">
    <property type="entry name" value="MetI-like"/>
    <property type="match status" value="1"/>
</dbReference>
<evidence type="ECO:0000256" key="7">
    <source>
        <dbReference type="RuleBase" id="RU363032"/>
    </source>
</evidence>
<evidence type="ECO:0000313" key="10">
    <source>
        <dbReference type="Proteomes" id="UP000712157"/>
    </source>
</evidence>
<evidence type="ECO:0000256" key="2">
    <source>
        <dbReference type="ARBA" id="ARBA00022448"/>
    </source>
</evidence>
<keyword evidence="3" id="KW-1003">Cell membrane</keyword>
<evidence type="ECO:0000256" key="6">
    <source>
        <dbReference type="ARBA" id="ARBA00023136"/>
    </source>
</evidence>
<keyword evidence="4 7" id="KW-0812">Transmembrane</keyword>
<proteinExistence type="inferred from homology"/>
<dbReference type="RefSeq" id="WP_238721530.1">
    <property type="nucleotide sequence ID" value="NZ_JAHQCW010000014.1"/>
</dbReference>
<keyword evidence="6 7" id="KW-0472">Membrane</keyword>